<organism evidence="2 3">
    <name type="scientific">Prochlorococcus marinus (strain SARG / CCMP1375 / SS120)</name>
    <dbReference type="NCBI Taxonomy" id="167539"/>
    <lineage>
        <taxon>Bacteria</taxon>
        <taxon>Bacillati</taxon>
        <taxon>Cyanobacteriota</taxon>
        <taxon>Cyanophyceae</taxon>
        <taxon>Synechococcales</taxon>
        <taxon>Prochlorococcaceae</taxon>
        <taxon>Prochlorococcus</taxon>
    </lineage>
</organism>
<dbReference type="STRING" id="167539.Pro_1132"/>
<evidence type="ECO:0000256" key="1">
    <source>
        <dbReference type="SAM" id="Phobius"/>
    </source>
</evidence>
<feature type="transmembrane region" description="Helical" evidence="1">
    <location>
        <begin position="7"/>
        <end position="30"/>
    </location>
</feature>
<protein>
    <submittedName>
        <fullName evidence="2">Predicted membrane protein</fullName>
    </submittedName>
</protein>
<dbReference type="AlphaFoldDB" id="Q7VBG3"/>
<dbReference type="eggNOG" id="ENOG502ZTNY">
    <property type="taxonomic scope" value="Bacteria"/>
</dbReference>
<feature type="transmembrane region" description="Helical" evidence="1">
    <location>
        <begin position="70"/>
        <end position="89"/>
    </location>
</feature>
<feature type="transmembrane region" description="Helical" evidence="1">
    <location>
        <begin position="36"/>
        <end position="63"/>
    </location>
</feature>
<dbReference type="HOGENOM" id="CLU_1884785_0_0_3"/>
<dbReference type="Proteomes" id="UP000001420">
    <property type="component" value="Chromosome"/>
</dbReference>
<dbReference type="EnsemblBacteria" id="AAQ00177">
    <property type="protein sequence ID" value="AAQ00177"/>
    <property type="gene ID" value="Pro_1132"/>
</dbReference>
<keyword evidence="3" id="KW-1185">Reference proteome</keyword>
<keyword evidence="1" id="KW-1133">Transmembrane helix</keyword>
<dbReference type="KEGG" id="pma:Pro_1132"/>
<name>Q7VBG3_PROMA</name>
<dbReference type="OrthoDB" id="540700at2"/>
<evidence type="ECO:0000313" key="3">
    <source>
        <dbReference type="Proteomes" id="UP000001420"/>
    </source>
</evidence>
<dbReference type="EMBL" id="AE017126">
    <property type="protein sequence ID" value="AAQ00177.1"/>
    <property type="molecule type" value="Genomic_DNA"/>
</dbReference>
<dbReference type="RefSeq" id="WP_011125284.1">
    <property type="nucleotide sequence ID" value="NC_005042.1"/>
</dbReference>
<keyword evidence="1" id="KW-0472">Membrane</keyword>
<proteinExistence type="predicted"/>
<feature type="transmembrane region" description="Helical" evidence="1">
    <location>
        <begin position="101"/>
        <end position="121"/>
    </location>
</feature>
<reference evidence="2 3" key="1">
    <citation type="journal article" date="2003" name="Proc. Natl. Acad. Sci. U.S.A.">
        <title>Genome sequence of the cyanobacterium Prochlorococcus marinus SS120, a nearly minimal oxyphototrophic genome.</title>
        <authorList>
            <person name="Dufresne A."/>
            <person name="Salanoubat M."/>
            <person name="Partensky F."/>
            <person name="Artiguenave F."/>
            <person name="Axmann I.M."/>
            <person name="Barbe V."/>
            <person name="Duprat S."/>
            <person name="Galperin M.Y."/>
            <person name="Koonin E.V."/>
            <person name="Le Gall F."/>
            <person name="Makarova K.S."/>
            <person name="Ostrowski M."/>
            <person name="Oztas S."/>
            <person name="Robert C."/>
            <person name="Rogozin I.B."/>
            <person name="Scanlan D.J."/>
            <person name="Tandeau de Marsac N."/>
            <person name="Weissenbach J."/>
            <person name="Wincker P."/>
            <person name="Wolf Y.I."/>
            <person name="Hess W.R."/>
        </authorList>
    </citation>
    <scope>NUCLEOTIDE SEQUENCE [LARGE SCALE GENOMIC DNA]</scope>
    <source>
        <strain evidence="3">SARG / CCMP1375 / SS120</strain>
    </source>
</reference>
<dbReference type="PATRIC" id="fig|167539.5.peg.1184"/>
<accession>Q7VBG3</accession>
<evidence type="ECO:0000313" key="2">
    <source>
        <dbReference type="EMBL" id="AAQ00177.1"/>
    </source>
</evidence>
<keyword evidence="1" id="KW-0812">Transmembrane</keyword>
<sequence>MRKGLSGYWILSWTGLLANVMALPFIAYVVSSGPPLHIANLTIAISLAWPSAIVGIVASAGLLAERKWGVIMSIISISMVISASLPYGIVRLLLEDDLRGLSGISLLIALLNLFALIYWCMPIHRKNRRL</sequence>
<gene>
    <name evidence="2" type="ordered locus">Pro_1132</name>
</gene>